<keyword evidence="1" id="KW-1133">Transmembrane helix</keyword>
<accession>A0A183J4X8</accession>
<evidence type="ECO:0000313" key="2">
    <source>
        <dbReference type="EMBL" id="VDP35712.1"/>
    </source>
</evidence>
<keyword evidence="1" id="KW-0812">Transmembrane</keyword>
<dbReference type="WBParaSite" id="SBAD_0001130201-mRNA-1">
    <property type="protein sequence ID" value="SBAD_0001130201-mRNA-1"/>
    <property type="gene ID" value="SBAD_0001130201"/>
</dbReference>
<evidence type="ECO:0000256" key="1">
    <source>
        <dbReference type="SAM" id="Phobius"/>
    </source>
</evidence>
<protein>
    <submittedName>
        <fullName evidence="4">Secreted protein</fullName>
    </submittedName>
</protein>
<keyword evidence="3" id="KW-1185">Reference proteome</keyword>
<proteinExistence type="predicted"/>
<reference evidence="4" key="1">
    <citation type="submission" date="2016-06" db="UniProtKB">
        <authorList>
            <consortium name="WormBaseParasite"/>
        </authorList>
    </citation>
    <scope>IDENTIFICATION</scope>
</reference>
<dbReference type="AlphaFoldDB" id="A0A183J4X8"/>
<evidence type="ECO:0000313" key="4">
    <source>
        <dbReference type="WBParaSite" id="SBAD_0001130201-mRNA-1"/>
    </source>
</evidence>
<reference evidence="2 3" key="2">
    <citation type="submission" date="2018-11" db="EMBL/GenBank/DDBJ databases">
        <authorList>
            <consortium name="Pathogen Informatics"/>
        </authorList>
    </citation>
    <scope>NUCLEOTIDE SEQUENCE [LARGE SCALE GENOMIC DNA]</scope>
</reference>
<name>A0A183J4X8_9BILA</name>
<dbReference type="EMBL" id="UZAM01014796">
    <property type="protein sequence ID" value="VDP35712.1"/>
    <property type="molecule type" value="Genomic_DNA"/>
</dbReference>
<gene>
    <name evidence="2" type="ORF">SBAD_LOCUS10926</name>
</gene>
<feature type="transmembrane region" description="Helical" evidence="1">
    <location>
        <begin position="88"/>
        <end position="107"/>
    </location>
</feature>
<evidence type="ECO:0000313" key="3">
    <source>
        <dbReference type="Proteomes" id="UP000270296"/>
    </source>
</evidence>
<dbReference type="Proteomes" id="UP000270296">
    <property type="component" value="Unassembled WGS sequence"/>
</dbReference>
<organism evidence="4">
    <name type="scientific">Soboliphyme baturini</name>
    <dbReference type="NCBI Taxonomy" id="241478"/>
    <lineage>
        <taxon>Eukaryota</taxon>
        <taxon>Metazoa</taxon>
        <taxon>Ecdysozoa</taxon>
        <taxon>Nematoda</taxon>
        <taxon>Enoplea</taxon>
        <taxon>Dorylaimia</taxon>
        <taxon>Dioctophymatida</taxon>
        <taxon>Dioctophymatoidea</taxon>
        <taxon>Soboliphymatidae</taxon>
        <taxon>Soboliphyme</taxon>
    </lineage>
</organism>
<sequence length="138" mass="15944">MIGDSLHAGACGIVRMCHLIMASQPASDLCCPIRLSRPLNCPPSKTSSSRLAAFWKCVVWRKSVATKMGYEKYDSQSNKKPRQEINCLLKYFIFIFNFVFWLCLRIVRRRSLQTRYLTFITPRAKSLVDFGIEYPNLL</sequence>
<dbReference type="OrthoDB" id="2014092at2759"/>
<keyword evidence="1" id="KW-0472">Membrane</keyword>